<keyword evidence="3" id="KW-1185">Reference proteome</keyword>
<feature type="domain" description="Hedgehog/Intein (Hint)" evidence="1">
    <location>
        <begin position="70"/>
        <end position="217"/>
    </location>
</feature>
<proteinExistence type="predicted"/>
<dbReference type="Pfam" id="PF13403">
    <property type="entry name" value="Hint_2"/>
    <property type="match status" value="1"/>
</dbReference>
<name>A0ABV5JCY4_9RHOB</name>
<organism evidence="2 3">
    <name type="scientific">Pseudohalocynthiibacter aestuariivivens</name>
    <dbReference type="NCBI Taxonomy" id="1591409"/>
    <lineage>
        <taxon>Bacteria</taxon>
        <taxon>Pseudomonadati</taxon>
        <taxon>Pseudomonadota</taxon>
        <taxon>Alphaproteobacteria</taxon>
        <taxon>Rhodobacterales</taxon>
        <taxon>Paracoccaceae</taxon>
        <taxon>Pseudohalocynthiibacter</taxon>
    </lineage>
</organism>
<sequence>MPMPHPTAGRMAEPRIPHAISQIGKRKEAPQRRSTLMMRRYHATYLTETGDIETLEQVAPALPLFEDAFCAFARGTLVTTEFGSTAVEDLMPGDRIQTVDNGMQTLLWVGSMSLIPNAKGQSKRMTRLTRFSADSLGFGRPSPDLLLGPAANLFQKNSRLPEACGSDKAVLPASGFTDGESVISVCPATPVQVFHLAFKNHQIIRVNGLECESYHPGLTAEMRLSGDMLRLFLSLFPQVNSLDDFGPVSYPRLSREDMEQFHAA</sequence>
<evidence type="ECO:0000313" key="3">
    <source>
        <dbReference type="Proteomes" id="UP001589683"/>
    </source>
</evidence>
<evidence type="ECO:0000313" key="2">
    <source>
        <dbReference type="EMBL" id="MFB9231326.1"/>
    </source>
</evidence>
<accession>A0ABV5JCY4</accession>
<comment type="caution">
    <text evidence="2">The sequence shown here is derived from an EMBL/GenBank/DDBJ whole genome shotgun (WGS) entry which is preliminary data.</text>
</comment>
<dbReference type="InterPro" id="IPR028992">
    <property type="entry name" value="Hedgehog/Intein_dom"/>
</dbReference>
<evidence type="ECO:0000259" key="1">
    <source>
        <dbReference type="Pfam" id="PF13403"/>
    </source>
</evidence>
<reference evidence="2 3" key="1">
    <citation type="submission" date="2024-09" db="EMBL/GenBank/DDBJ databases">
        <authorList>
            <person name="Sun Q."/>
            <person name="Mori K."/>
        </authorList>
    </citation>
    <scope>NUCLEOTIDE SEQUENCE [LARGE SCALE GENOMIC DNA]</scope>
    <source>
        <strain evidence="2 3">CECT 8726</strain>
    </source>
</reference>
<dbReference type="RefSeq" id="WP_213888873.1">
    <property type="nucleotide sequence ID" value="NZ_JAGFNU010000005.1"/>
</dbReference>
<dbReference type="EMBL" id="JBHMEA010000016">
    <property type="protein sequence ID" value="MFB9231326.1"/>
    <property type="molecule type" value="Genomic_DNA"/>
</dbReference>
<dbReference type="InterPro" id="IPR036844">
    <property type="entry name" value="Hint_dom_sf"/>
</dbReference>
<dbReference type="Proteomes" id="UP001589683">
    <property type="component" value="Unassembled WGS sequence"/>
</dbReference>
<protein>
    <submittedName>
        <fullName evidence="2">Hint domain-containing protein</fullName>
    </submittedName>
</protein>
<dbReference type="SUPFAM" id="SSF51294">
    <property type="entry name" value="Hedgehog/intein (Hint) domain"/>
    <property type="match status" value="1"/>
</dbReference>
<gene>
    <name evidence="2" type="ORF">ACFFUT_05945</name>
</gene>